<feature type="domain" description="Butyrophilin subfamily 3 member A2-like Ig-C" evidence="4">
    <location>
        <begin position="48"/>
        <end position="128"/>
    </location>
</feature>
<evidence type="ECO:0000256" key="3">
    <source>
        <dbReference type="ARBA" id="ARBA00023319"/>
    </source>
</evidence>
<proteinExistence type="predicted"/>
<dbReference type="Gene3D" id="2.60.40.10">
    <property type="entry name" value="Immunoglobulins"/>
    <property type="match status" value="1"/>
</dbReference>
<dbReference type="SUPFAM" id="SSF48726">
    <property type="entry name" value="Immunoglobulin"/>
    <property type="match status" value="1"/>
</dbReference>
<dbReference type="InterPro" id="IPR013783">
    <property type="entry name" value="Ig-like_fold"/>
</dbReference>
<dbReference type="Proteomes" id="UP001460270">
    <property type="component" value="Unassembled WGS sequence"/>
</dbReference>
<comment type="subcellular location">
    <subcellularLocation>
        <location evidence="1">Membrane</location>
    </subcellularLocation>
</comment>
<reference evidence="6" key="1">
    <citation type="submission" date="2024-04" db="EMBL/GenBank/DDBJ databases">
        <title>Salinicola lusitanus LLJ914,a marine bacterium isolated from the Okinawa Trough.</title>
        <authorList>
            <person name="Li J."/>
        </authorList>
    </citation>
    <scope>NUCLEOTIDE SEQUENCE [LARGE SCALE GENOMIC DNA]</scope>
</reference>
<comment type="caution">
    <text evidence="5">The sequence shown here is derived from an EMBL/GenBank/DDBJ whole genome shotgun (WGS) entry which is preliminary data.</text>
</comment>
<keyword evidence="2" id="KW-0472">Membrane</keyword>
<dbReference type="InterPro" id="IPR036179">
    <property type="entry name" value="Ig-like_dom_sf"/>
</dbReference>
<dbReference type="AlphaFoldDB" id="A0AAW0N316"/>
<dbReference type="PANTHER" id="PTHR24100">
    <property type="entry name" value="BUTYROPHILIN"/>
    <property type="match status" value="1"/>
</dbReference>
<keyword evidence="6" id="KW-1185">Reference proteome</keyword>
<keyword evidence="3" id="KW-0393">Immunoglobulin domain</keyword>
<accession>A0AAW0N316</accession>
<evidence type="ECO:0000313" key="5">
    <source>
        <dbReference type="EMBL" id="KAK7883286.1"/>
    </source>
</evidence>
<organism evidence="5 6">
    <name type="scientific">Mugilogobius chulae</name>
    <name type="common">yellowstripe goby</name>
    <dbReference type="NCBI Taxonomy" id="88201"/>
    <lineage>
        <taxon>Eukaryota</taxon>
        <taxon>Metazoa</taxon>
        <taxon>Chordata</taxon>
        <taxon>Craniata</taxon>
        <taxon>Vertebrata</taxon>
        <taxon>Euteleostomi</taxon>
        <taxon>Actinopterygii</taxon>
        <taxon>Neopterygii</taxon>
        <taxon>Teleostei</taxon>
        <taxon>Neoteleostei</taxon>
        <taxon>Acanthomorphata</taxon>
        <taxon>Gobiaria</taxon>
        <taxon>Gobiiformes</taxon>
        <taxon>Gobioidei</taxon>
        <taxon>Gobiidae</taxon>
        <taxon>Gobionellinae</taxon>
        <taxon>Mugilogobius</taxon>
    </lineage>
</organism>
<protein>
    <recommendedName>
        <fullName evidence="4">Butyrophilin subfamily 3 member A2-like Ig-C domain-containing protein</fullName>
    </recommendedName>
</protein>
<name>A0AAW0N316_9GOBI</name>
<gene>
    <name evidence="5" type="ORF">WMY93_029460</name>
</gene>
<dbReference type="GO" id="GO:0050852">
    <property type="term" value="P:T cell receptor signaling pathway"/>
    <property type="evidence" value="ECO:0007669"/>
    <property type="project" value="TreeGrafter"/>
</dbReference>
<evidence type="ECO:0000313" key="6">
    <source>
        <dbReference type="Proteomes" id="UP001460270"/>
    </source>
</evidence>
<dbReference type="GO" id="GO:0001817">
    <property type="term" value="P:regulation of cytokine production"/>
    <property type="evidence" value="ECO:0007669"/>
    <property type="project" value="TreeGrafter"/>
</dbReference>
<dbReference type="EMBL" id="JBBPFD010000021">
    <property type="protein sequence ID" value="KAK7883286.1"/>
    <property type="molecule type" value="Genomic_DNA"/>
</dbReference>
<evidence type="ECO:0000256" key="2">
    <source>
        <dbReference type="ARBA" id="ARBA00023136"/>
    </source>
</evidence>
<sequence length="137" mass="15486">MDRERNVIIAFGLNISHTGLYTCHFQKNESSNVEEADIKLTMAANYSKPTLHLQNCTDKEDQCLVRCSSHGGYPQKEITWNGLEGRLIDTIKSSFTKDNNRALYNISSMALFNCSTRKLQNISCSVDDVSEPLFICE</sequence>
<dbReference type="InterPro" id="IPR050504">
    <property type="entry name" value="IgSF_BTN/MOG"/>
</dbReference>
<dbReference type="GO" id="GO:0009897">
    <property type="term" value="C:external side of plasma membrane"/>
    <property type="evidence" value="ECO:0007669"/>
    <property type="project" value="TreeGrafter"/>
</dbReference>
<dbReference type="InterPro" id="IPR053896">
    <property type="entry name" value="BTN3A2-like_Ig-C"/>
</dbReference>
<evidence type="ECO:0000256" key="1">
    <source>
        <dbReference type="ARBA" id="ARBA00004370"/>
    </source>
</evidence>
<dbReference type="GO" id="GO:0005102">
    <property type="term" value="F:signaling receptor binding"/>
    <property type="evidence" value="ECO:0007669"/>
    <property type="project" value="TreeGrafter"/>
</dbReference>
<evidence type="ECO:0000259" key="4">
    <source>
        <dbReference type="Pfam" id="PF22705"/>
    </source>
</evidence>
<dbReference type="Pfam" id="PF22705">
    <property type="entry name" value="C2-set_3"/>
    <property type="match status" value="1"/>
</dbReference>